<dbReference type="PANTHER" id="PTHR38847">
    <property type="match status" value="1"/>
</dbReference>
<dbReference type="Pfam" id="PF14273">
    <property type="entry name" value="DUF4360"/>
    <property type="match status" value="1"/>
</dbReference>
<keyword evidence="2" id="KW-1185">Reference proteome</keyword>
<dbReference type="Proteomes" id="UP000323505">
    <property type="component" value="Unassembled WGS sequence"/>
</dbReference>
<proteinExistence type="predicted"/>
<accession>A0A5D3FG92</accession>
<name>A0A5D3FG92_9ACTN</name>
<dbReference type="RefSeq" id="WP_148763529.1">
    <property type="nucleotide sequence ID" value="NZ_VSRQ01000005.1"/>
</dbReference>
<organism evidence="1 2">
    <name type="scientific">Actinomadura decatromicini</name>
    <dbReference type="NCBI Taxonomy" id="2604572"/>
    <lineage>
        <taxon>Bacteria</taxon>
        <taxon>Bacillati</taxon>
        <taxon>Actinomycetota</taxon>
        <taxon>Actinomycetes</taxon>
        <taxon>Streptosporangiales</taxon>
        <taxon>Thermomonosporaceae</taxon>
        <taxon>Actinomadura</taxon>
    </lineage>
</organism>
<reference evidence="1 2" key="1">
    <citation type="submission" date="2019-08" db="EMBL/GenBank/DDBJ databases">
        <title>Actinomadura sp. nov. CYP1-5 isolated from mountain soil.</title>
        <authorList>
            <person name="Songsumanus A."/>
            <person name="Kuncharoen N."/>
            <person name="Kudo T."/>
            <person name="Yuki M."/>
            <person name="Igarashi Y."/>
            <person name="Tanasupawat S."/>
        </authorList>
    </citation>
    <scope>NUCLEOTIDE SEQUENCE [LARGE SCALE GENOMIC DNA]</scope>
    <source>
        <strain evidence="1 2">CYP1-5</strain>
    </source>
</reference>
<dbReference type="PANTHER" id="PTHR38847:SF1">
    <property type="entry name" value="PSEUDOURIDINE SYNTHASE RSUA_RLUA-LIKE DOMAIN-CONTAINING PROTEIN"/>
    <property type="match status" value="1"/>
</dbReference>
<evidence type="ECO:0000313" key="2">
    <source>
        <dbReference type="Proteomes" id="UP000323505"/>
    </source>
</evidence>
<dbReference type="InterPro" id="IPR025649">
    <property type="entry name" value="DUF4360"/>
</dbReference>
<sequence length="231" mass="24594">MEDLSKVRARLVRLAFIGRPIPEISMAHVKRKAIAVFGVVVASSALMAPPVSADPPPSGVTFTVAGVNGQGCDLQSLTVPESASEFTVRYGTYQAWGGGGSTSADWVKKCQVVLQAHIPPGFTYAVAGVNYRGYAEQAAGARGLLRAWHSIEGMTPSEPLNHLETGPNVKHWSVDTVVSEPNLVFKPCGEDRLLYLDSELRVDAGQPTFMAMGTTADPAASNTVHLAWKSC</sequence>
<protein>
    <submittedName>
        <fullName evidence="1">DUF4360 domain-containing protein</fullName>
    </submittedName>
</protein>
<evidence type="ECO:0000313" key="1">
    <source>
        <dbReference type="EMBL" id="TYK47233.1"/>
    </source>
</evidence>
<gene>
    <name evidence="1" type="ORF">FXF68_25915</name>
</gene>
<dbReference type="EMBL" id="VSRQ01000005">
    <property type="protein sequence ID" value="TYK47233.1"/>
    <property type="molecule type" value="Genomic_DNA"/>
</dbReference>
<comment type="caution">
    <text evidence="1">The sequence shown here is derived from an EMBL/GenBank/DDBJ whole genome shotgun (WGS) entry which is preliminary data.</text>
</comment>
<dbReference type="AlphaFoldDB" id="A0A5D3FG92"/>